<feature type="non-terminal residue" evidence="1">
    <location>
        <position position="1"/>
    </location>
</feature>
<name>A0A9D1H9A1_9FIRM</name>
<evidence type="ECO:0000313" key="2">
    <source>
        <dbReference type="Proteomes" id="UP000824160"/>
    </source>
</evidence>
<dbReference type="EMBL" id="DVLW01000201">
    <property type="protein sequence ID" value="HIT94984.1"/>
    <property type="molecule type" value="Genomic_DNA"/>
</dbReference>
<evidence type="ECO:0000313" key="1">
    <source>
        <dbReference type="EMBL" id="HIT94984.1"/>
    </source>
</evidence>
<dbReference type="Proteomes" id="UP000824160">
    <property type="component" value="Unassembled WGS sequence"/>
</dbReference>
<gene>
    <name evidence="1" type="ORF">IAC43_07335</name>
</gene>
<sequence>VLGSAENLLENSVLRSVRFDGNMLYYTLYGYDGQVYQLDLSDPAHLPSASAASDEEEALYSIHGEGNYVIRLTGQKGHTQMALTLGLLGVEMDRVTISVEGGYNESDISLQYLGDGLVCLIYQQGDVDICKVYQTGKSGLKELISVTVSATENAHGYLQDGQFFLITSQRTMIYDGQTGEAVSIIDQTP</sequence>
<reference evidence="1" key="1">
    <citation type="submission" date="2020-10" db="EMBL/GenBank/DDBJ databases">
        <authorList>
            <person name="Gilroy R."/>
        </authorList>
    </citation>
    <scope>NUCLEOTIDE SEQUENCE</scope>
    <source>
        <strain evidence="1">ChiBcec7-5410</strain>
    </source>
</reference>
<organism evidence="1 2">
    <name type="scientific">Candidatus Faecivivens stercoripullorum</name>
    <dbReference type="NCBI Taxonomy" id="2840805"/>
    <lineage>
        <taxon>Bacteria</taxon>
        <taxon>Bacillati</taxon>
        <taxon>Bacillota</taxon>
        <taxon>Clostridia</taxon>
        <taxon>Eubacteriales</taxon>
        <taxon>Oscillospiraceae</taxon>
        <taxon>Oscillospiraceae incertae sedis</taxon>
        <taxon>Candidatus Faecivivens</taxon>
    </lineage>
</organism>
<accession>A0A9D1H9A1</accession>
<dbReference type="AlphaFoldDB" id="A0A9D1H9A1"/>
<reference evidence="1" key="2">
    <citation type="journal article" date="2021" name="PeerJ">
        <title>Extensive microbial diversity within the chicken gut microbiome revealed by metagenomics and culture.</title>
        <authorList>
            <person name="Gilroy R."/>
            <person name="Ravi A."/>
            <person name="Getino M."/>
            <person name="Pursley I."/>
            <person name="Horton D.L."/>
            <person name="Alikhan N.F."/>
            <person name="Baker D."/>
            <person name="Gharbi K."/>
            <person name="Hall N."/>
            <person name="Watson M."/>
            <person name="Adriaenssens E.M."/>
            <person name="Foster-Nyarko E."/>
            <person name="Jarju S."/>
            <person name="Secka A."/>
            <person name="Antonio M."/>
            <person name="Oren A."/>
            <person name="Chaudhuri R.R."/>
            <person name="La Ragione R."/>
            <person name="Hildebrand F."/>
            <person name="Pallen M.J."/>
        </authorList>
    </citation>
    <scope>NUCLEOTIDE SEQUENCE</scope>
    <source>
        <strain evidence="1">ChiBcec7-5410</strain>
    </source>
</reference>
<proteinExistence type="predicted"/>
<comment type="caution">
    <text evidence="1">The sequence shown here is derived from an EMBL/GenBank/DDBJ whole genome shotgun (WGS) entry which is preliminary data.</text>
</comment>
<protein>
    <submittedName>
        <fullName evidence="1">Uncharacterized protein</fullName>
    </submittedName>
</protein>